<evidence type="ECO:0000256" key="7">
    <source>
        <dbReference type="ARBA" id="ARBA00041133"/>
    </source>
</evidence>
<reference evidence="10 11" key="1">
    <citation type="submission" date="2014-03" db="EMBL/GenBank/DDBJ databases">
        <title>Draft genome sequence of the novel thermoacidophilic archaea Acidianus copahuensis ALE1 strain, isolated from Copahue volcanic area in Neuquen Argentina.</title>
        <authorList>
            <person name="Urbieta M.S."/>
            <person name="Rascovan N."/>
            <person name="Castro C."/>
            <person name="Revale S."/>
            <person name="Giaveno M.A."/>
            <person name="Vazquez M.P."/>
            <person name="Donati E.R."/>
        </authorList>
    </citation>
    <scope>NUCLEOTIDE SEQUENCE [LARGE SCALE GENOMIC DNA]</scope>
    <source>
        <strain evidence="10 11">ALE1</strain>
    </source>
</reference>
<evidence type="ECO:0000256" key="4">
    <source>
        <dbReference type="ARBA" id="ARBA00038307"/>
    </source>
</evidence>
<protein>
    <recommendedName>
        <fullName evidence="7">Molybdate/tungstate import ATP-binding protein WtpC</fullName>
        <ecNumber evidence="6">7.3.2.6</ecNumber>
    </recommendedName>
</protein>
<dbReference type="SMART" id="SM00382">
    <property type="entry name" value="AAA"/>
    <property type="match status" value="1"/>
</dbReference>
<dbReference type="InterPro" id="IPR003593">
    <property type="entry name" value="AAA+_ATPase"/>
</dbReference>
<dbReference type="Gene3D" id="3.40.50.300">
    <property type="entry name" value="P-loop containing nucleotide triphosphate hydrolases"/>
    <property type="match status" value="1"/>
</dbReference>
<evidence type="ECO:0000313" key="11">
    <source>
        <dbReference type="Proteomes" id="UP000024332"/>
    </source>
</evidence>
<name>A0A031LP96_9CREN</name>
<comment type="catalytic activity">
    <reaction evidence="8">
        <text>tungstate(in) + ATP + H2O = tungstate(out) + ADP + phosphate + H(+)</text>
        <dbReference type="Rhea" id="RHEA:35027"/>
        <dbReference type="ChEBI" id="CHEBI:15377"/>
        <dbReference type="ChEBI" id="CHEBI:15378"/>
        <dbReference type="ChEBI" id="CHEBI:30616"/>
        <dbReference type="ChEBI" id="CHEBI:43474"/>
        <dbReference type="ChEBI" id="CHEBI:46502"/>
        <dbReference type="ChEBI" id="CHEBI:456216"/>
        <dbReference type="EC" id="7.3.2.6"/>
    </reaction>
</comment>
<keyword evidence="3 10" id="KW-0067">ATP-binding</keyword>
<dbReference type="InterPro" id="IPR003439">
    <property type="entry name" value="ABC_transporter-like_ATP-bd"/>
</dbReference>
<keyword evidence="1" id="KW-0813">Transport</keyword>
<organism evidence="10 11">
    <name type="scientific">Candidatus Acidianus copahuensis</name>
    <dbReference type="NCBI Taxonomy" id="1160895"/>
    <lineage>
        <taxon>Archaea</taxon>
        <taxon>Thermoproteota</taxon>
        <taxon>Thermoprotei</taxon>
        <taxon>Sulfolobales</taxon>
        <taxon>Sulfolobaceae</taxon>
        <taxon>Acidianus</taxon>
    </lineage>
</organism>
<accession>A0A031LP96</accession>
<dbReference type="Pfam" id="PF00005">
    <property type="entry name" value="ABC_tran"/>
    <property type="match status" value="1"/>
</dbReference>
<gene>
    <name evidence="10" type="ORF">CM19_05835</name>
</gene>
<evidence type="ECO:0000256" key="3">
    <source>
        <dbReference type="ARBA" id="ARBA00022840"/>
    </source>
</evidence>
<dbReference type="GO" id="GO:1901238">
    <property type="term" value="F:ABC-type tungstate transporter activity"/>
    <property type="evidence" value="ECO:0007669"/>
    <property type="project" value="UniProtKB-EC"/>
</dbReference>
<dbReference type="STRING" id="1160895.CM19_05835"/>
<evidence type="ECO:0000256" key="2">
    <source>
        <dbReference type="ARBA" id="ARBA00022741"/>
    </source>
</evidence>
<evidence type="ECO:0000256" key="5">
    <source>
        <dbReference type="ARBA" id="ARBA00038781"/>
    </source>
</evidence>
<dbReference type="PANTHER" id="PTHR42781:SF4">
    <property type="entry name" value="SPERMIDINE_PUTRESCINE IMPORT ATP-BINDING PROTEIN POTA"/>
    <property type="match status" value="1"/>
</dbReference>
<dbReference type="OrthoDB" id="97750at2157"/>
<feature type="domain" description="ABC transporter" evidence="9">
    <location>
        <begin position="1"/>
        <end position="200"/>
    </location>
</feature>
<comment type="similarity">
    <text evidence="4">Belongs to the ABC transporter superfamily. Sulfate/tungstate importer (TC 3.A.1.6) family.</text>
</comment>
<dbReference type="InterPro" id="IPR027417">
    <property type="entry name" value="P-loop_NTPase"/>
</dbReference>
<dbReference type="PANTHER" id="PTHR42781">
    <property type="entry name" value="SPERMIDINE/PUTRESCINE IMPORT ATP-BINDING PROTEIN POTA"/>
    <property type="match status" value="1"/>
</dbReference>
<comment type="caution">
    <text evidence="10">The sequence shown here is derived from an EMBL/GenBank/DDBJ whole genome shotgun (WGS) entry which is preliminary data.</text>
</comment>
<keyword evidence="11" id="KW-1185">Reference proteome</keyword>
<evidence type="ECO:0000256" key="8">
    <source>
        <dbReference type="ARBA" id="ARBA00047936"/>
    </source>
</evidence>
<dbReference type="PROSITE" id="PS50893">
    <property type="entry name" value="ABC_TRANSPORTER_2"/>
    <property type="match status" value="1"/>
</dbReference>
<proteinExistence type="inferred from homology"/>
<keyword evidence="2" id="KW-0547">Nucleotide-binding</keyword>
<dbReference type="GO" id="GO:0016887">
    <property type="term" value="F:ATP hydrolysis activity"/>
    <property type="evidence" value="ECO:0007669"/>
    <property type="project" value="InterPro"/>
</dbReference>
<dbReference type="SUPFAM" id="SSF52540">
    <property type="entry name" value="P-loop containing nucleoside triphosphate hydrolases"/>
    <property type="match status" value="1"/>
</dbReference>
<comment type="subunit">
    <text evidence="5">The complex is composed of two ATP-binding proteins (WtpC), two transmembrane proteins (WtpB) and a solute-binding protein (WtpA).</text>
</comment>
<dbReference type="InterPro" id="IPR050093">
    <property type="entry name" value="ABC_SmlMolc_Importer"/>
</dbReference>
<evidence type="ECO:0000313" key="10">
    <source>
        <dbReference type="EMBL" id="EZQ06887.1"/>
    </source>
</evidence>
<dbReference type="Proteomes" id="UP000024332">
    <property type="component" value="Unassembled WGS sequence"/>
</dbReference>
<dbReference type="EC" id="7.3.2.6" evidence="6"/>
<evidence type="ECO:0000259" key="9">
    <source>
        <dbReference type="PROSITE" id="PS50893"/>
    </source>
</evidence>
<dbReference type="AlphaFoldDB" id="A0A031LP96"/>
<sequence length="201" mass="22503">MIEVDIKKKLGEFNLVASMKEKGIISITGKNGSGKTTLLRIIAGFLPQDSGYIKLNGKDITKEEPEKRETVLISQGSIIPGMSVEKHLLWGAKIRKVDLKDNEIEEVKELLGINFNGNSDKLSLGQKGRLAISTALLSKPRLLLIDEVFANINNKEEFIKNLVYLLNKYNIEMIFISQDEKDSVFANSHLQMEGGKLLKIF</sequence>
<dbReference type="GO" id="GO:0005524">
    <property type="term" value="F:ATP binding"/>
    <property type="evidence" value="ECO:0007669"/>
    <property type="project" value="UniProtKB-KW"/>
</dbReference>
<evidence type="ECO:0000256" key="1">
    <source>
        <dbReference type="ARBA" id="ARBA00022448"/>
    </source>
</evidence>
<evidence type="ECO:0000256" key="6">
    <source>
        <dbReference type="ARBA" id="ARBA00039025"/>
    </source>
</evidence>
<dbReference type="RefSeq" id="WP_048099414.1">
    <property type="nucleotide sequence ID" value="NZ_JFZT01000039.1"/>
</dbReference>
<dbReference type="EMBL" id="JFZT01000039">
    <property type="protein sequence ID" value="EZQ06887.1"/>
    <property type="molecule type" value="Genomic_DNA"/>
</dbReference>